<name>A0A4Z2H4T3_9TELE</name>
<feature type="compositionally biased region" description="Polar residues" evidence="1">
    <location>
        <begin position="75"/>
        <end position="89"/>
    </location>
</feature>
<feature type="region of interest" description="Disordered" evidence="1">
    <location>
        <begin position="1"/>
        <end position="52"/>
    </location>
</feature>
<gene>
    <name evidence="2" type="ORF">EYF80_028862</name>
</gene>
<evidence type="ECO:0000313" key="3">
    <source>
        <dbReference type="Proteomes" id="UP000314294"/>
    </source>
</evidence>
<reference evidence="2 3" key="1">
    <citation type="submission" date="2019-03" db="EMBL/GenBank/DDBJ databases">
        <title>First draft genome of Liparis tanakae, snailfish: a comprehensive survey of snailfish specific genes.</title>
        <authorList>
            <person name="Kim W."/>
            <person name="Song I."/>
            <person name="Jeong J.-H."/>
            <person name="Kim D."/>
            <person name="Kim S."/>
            <person name="Ryu S."/>
            <person name="Song J.Y."/>
            <person name="Lee S.K."/>
        </authorList>
    </citation>
    <scope>NUCLEOTIDE SEQUENCE [LARGE SCALE GENOMIC DNA]</scope>
    <source>
        <tissue evidence="2">Muscle</tissue>
    </source>
</reference>
<dbReference type="Proteomes" id="UP000314294">
    <property type="component" value="Unassembled WGS sequence"/>
</dbReference>
<evidence type="ECO:0000256" key="1">
    <source>
        <dbReference type="SAM" id="MobiDB-lite"/>
    </source>
</evidence>
<organism evidence="2 3">
    <name type="scientific">Liparis tanakae</name>
    <name type="common">Tanaka's snailfish</name>
    <dbReference type="NCBI Taxonomy" id="230148"/>
    <lineage>
        <taxon>Eukaryota</taxon>
        <taxon>Metazoa</taxon>
        <taxon>Chordata</taxon>
        <taxon>Craniata</taxon>
        <taxon>Vertebrata</taxon>
        <taxon>Euteleostomi</taxon>
        <taxon>Actinopterygii</taxon>
        <taxon>Neopterygii</taxon>
        <taxon>Teleostei</taxon>
        <taxon>Neoteleostei</taxon>
        <taxon>Acanthomorphata</taxon>
        <taxon>Eupercaria</taxon>
        <taxon>Perciformes</taxon>
        <taxon>Cottioidei</taxon>
        <taxon>Cottales</taxon>
        <taxon>Liparidae</taxon>
        <taxon>Liparis</taxon>
    </lineage>
</organism>
<dbReference type="EMBL" id="SRLO01000325">
    <property type="protein sequence ID" value="TNN60867.1"/>
    <property type="molecule type" value="Genomic_DNA"/>
</dbReference>
<feature type="region of interest" description="Disordered" evidence="1">
    <location>
        <begin position="65"/>
        <end position="101"/>
    </location>
</feature>
<sequence length="101" mass="11006">MEERSKRFEPGVASSDVIKQTIMSNPIIPDNKSTENLAAPPEAAKPETPRHHRSAIMNIGARRKAGGAEAFESSGMPTVPNNLRSQTPDALSDNRRVRVSK</sequence>
<keyword evidence="3" id="KW-1185">Reference proteome</keyword>
<accession>A0A4Z2H4T3</accession>
<comment type="caution">
    <text evidence="2">The sequence shown here is derived from an EMBL/GenBank/DDBJ whole genome shotgun (WGS) entry which is preliminary data.</text>
</comment>
<proteinExistence type="predicted"/>
<feature type="compositionally biased region" description="Basic and acidic residues" evidence="1">
    <location>
        <begin position="92"/>
        <end position="101"/>
    </location>
</feature>
<dbReference type="AlphaFoldDB" id="A0A4Z2H4T3"/>
<protein>
    <submittedName>
        <fullName evidence="2">Uncharacterized protein</fullName>
    </submittedName>
</protein>
<evidence type="ECO:0000313" key="2">
    <source>
        <dbReference type="EMBL" id="TNN60867.1"/>
    </source>
</evidence>